<organism evidence="1">
    <name type="scientific">marine sediment metagenome</name>
    <dbReference type="NCBI Taxonomy" id="412755"/>
    <lineage>
        <taxon>unclassified sequences</taxon>
        <taxon>metagenomes</taxon>
        <taxon>ecological metagenomes</taxon>
    </lineage>
</organism>
<proteinExistence type="predicted"/>
<protein>
    <recommendedName>
        <fullName evidence="2">Methyltransferase type 11 domain-containing protein</fullName>
    </recommendedName>
</protein>
<name>X0W968_9ZZZZ</name>
<feature type="non-terminal residue" evidence="1">
    <location>
        <position position="1"/>
    </location>
</feature>
<gene>
    <name evidence="1" type="ORF">S01H1_51015</name>
</gene>
<evidence type="ECO:0000313" key="1">
    <source>
        <dbReference type="EMBL" id="GAG19787.1"/>
    </source>
</evidence>
<dbReference type="EMBL" id="BARS01032901">
    <property type="protein sequence ID" value="GAG19787.1"/>
    <property type="molecule type" value="Genomic_DNA"/>
</dbReference>
<evidence type="ECO:0008006" key="2">
    <source>
        <dbReference type="Google" id="ProtNLM"/>
    </source>
</evidence>
<dbReference type="AlphaFoldDB" id="X0W968"/>
<dbReference type="Gene3D" id="3.40.50.150">
    <property type="entry name" value="Vaccinia Virus protein VP39"/>
    <property type="match status" value="1"/>
</dbReference>
<dbReference type="SUPFAM" id="SSF53335">
    <property type="entry name" value="S-adenosyl-L-methionine-dependent methyltransferases"/>
    <property type="match status" value="1"/>
</dbReference>
<reference evidence="1" key="1">
    <citation type="journal article" date="2014" name="Front. Microbiol.">
        <title>High frequency of phylogenetically diverse reductive dehalogenase-homologous genes in deep subseafloor sedimentary metagenomes.</title>
        <authorList>
            <person name="Kawai M."/>
            <person name="Futagami T."/>
            <person name="Toyoda A."/>
            <person name="Takaki Y."/>
            <person name="Nishi S."/>
            <person name="Hori S."/>
            <person name="Arai W."/>
            <person name="Tsubouchi T."/>
            <person name="Morono Y."/>
            <person name="Uchiyama I."/>
            <person name="Ito T."/>
            <person name="Fujiyama A."/>
            <person name="Inagaki F."/>
            <person name="Takami H."/>
        </authorList>
    </citation>
    <scope>NUCLEOTIDE SEQUENCE</scope>
    <source>
        <strain evidence="1">Expedition CK06-06</strain>
    </source>
</reference>
<sequence>FLKHILVDEPYIPLNADAMDIDCLFLPDSFDMVLLADVIEHLDSRASIALLDMANEIARICVVVSTPKGFIPQDIDIWGYGGDRHQTHRCGWSVEGLEDMGYSVVERPYTMSDVRRCSTQSVDPHVTMLYAVLRKDNDK</sequence>
<accession>X0W968</accession>
<dbReference type="InterPro" id="IPR029063">
    <property type="entry name" value="SAM-dependent_MTases_sf"/>
</dbReference>
<comment type="caution">
    <text evidence="1">The sequence shown here is derived from an EMBL/GenBank/DDBJ whole genome shotgun (WGS) entry which is preliminary data.</text>
</comment>